<gene>
    <name evidence="1" type="ORF">HMPREF9151_00681</name>
</gene>
<dbReference type="Proteomes" id="UP000010433">
    <property type="component" value="Unassembled WGS sequence"/>
</dbReference>
<reference evidence="1 2" key="1">
    <citation type="submission" date="2012-05" db="EMBL/GenBank/DDBJ databases">
        <authorList>
            <person name="Weinstock G."/>
            <person name="Sodergren E."/>
            <person name="Lobos E.A."/>
            <person name="Fulton L."/>
            <person name="Fulton R."/>
            <person name="Courtney L."/>
            <person name="Fronick C."/>
            <person name="O'Laughlin M."/>
            <person name="Godfrey J."/>
            <person name="Wilson R.M."/>
            <person name="Miner T."/>
            <person name="Farmer C."/>
            <person name="Delehaunty K."/>
            <person name="Cordes M."/>
            <person name="Minx P."/>
            <person name="Tomlinson C."/>
            <person name="Chen J."/>
            <person name="Wollam A."/>
            <person name="Pepin K.H."/>
            <person name="Bhonagiri V."/>
            <person name="Zhang X."/>
            <person name="Suruliraj S."/>
            <person name="Warren W."/>
            <person name="Mitreva M."/>
            <person name="Mardis E.R."/>
            <person name="Wilson R.K."/>
        </authorList>
    </citation>
    <scope>NUCLEOTIDE SEQUENCE [LARGE SCALE GENOMIC DNA]</scope>
    <source>
        <strain evidence="1 2">F0055</strain>
    </source>
</reference>
<dbReference type="STRING" id="1127699.HMPREF9151_00681"/>
<keyword evidence="2" id="KW-1185">Reference proteome</keyword>
<dbReference type="PANTHER" id="PTHR33321:SF12">
    <property type="entry name" value="PLANT BASIC SECRETORY PROTEIN (BSP) FAMILY PROTEIN"/>
    <property type="match status" value="1"/>
</dbReference>
<dbReference type="HOGENOM" id="CLU_062644_0_0_10"/>
<evidence type="ECO:0000313" key="2">
    <source>
        <dbReference type="Proteomes" id="UP000010433"/>
    </source>
</evidence>
<evidence type="ECO:0000313" key="1">
    <source>
        <dbReference type="EMBL" id="EKY02874.1"/>
    </source>
</evidence>
<organism evidence="1 2">
    <name type="scientific">Hoylesella saccharolytica F0055</name>
    <dbReference type="NCBI Taxonomy" id="1127699"/>
    <lineage>
        <taxon>Bacteria</taxon>
        <taxon>Pseudomonadati</taxon>
        <taxon>Bacteroidota</taxon>
        <taxon>Bacteroidia</taxon>
        <taxon>Bacteroidales</taxon>
        <taxon>Prevotellaceae</taxon>
        <taxon>Hoylesella</taxon>
    </lineage>
</organism>
<name>L1NHB0_9BACT</name>
<dbReference type="EMBL" id="AMEP01000045">
    <property type="protein sequence ID" value="EKY02874.1"/>
    <property type="molecule type" value="Genomic_DNA"/>
</dbReference>
<dbReference type="PATRIC" id="fig|1127699.3.peg.629"/>
<dbReference type="Pfam" id="PF04450">
    <property type="entry name" value="BSP"/>
    <property type="match status" value="1"/>
</dbReference>
<dbReference type="RefSeq" id="WP_009161848.1">
    <property type="nucleotide sequence ID" value="NZ_KB290974.1"/>
</dbReference>
<proteinExistence type="predicted"/>
<comment type="caution">
    <text evidence="1">The sequence shown here is derived from an EMBL/GenBank/DDBJ whole genome shotgun (WGS) entry which is preliminary data.</text>
</comment>
<protein>
    <submittedName>
        <fullName evidence="1">Plant Basic Secretory Protein</fullName>
    </submittedName>
</protein>
<sequence length="232" mass="26669">MGFDRHLNHIIFTDKAPKSKGSHIYHAIVSNPDAYIRDVARTVMQTLYFSPNDSIPMCRTLHYTLEDIDGISAKNGDNGNISIFYSTRHVEKSFEQQDTAKVLFETRGVLLHELTHAFQLEPQGIGNYGSNRTFWAFIEGMADAVRVACDGFHGETDRPKGGSYKDGYRRTGYFFNWVREHKDKDFLRKMNRSTLEVIPWSWDGAVQYALGTQYTMDGLWYEYQLAIGDITQ</sequence>
<dbReference type="PANTHER" id="PTHR33321">
    <property type="match status" value="1"/>
</dbReference>
<dbReference type="AlphaFoldDB" id="L1NHB0"/>
<accession>L1NHB0</accession>
<dbReference type="InterPro" id="IPR007541">
    <property type="entry name" value="Uncharacterised_BSP"/>
</dbReference>